<dbReference type="AlphaFoldDB" id="A0A498S7F0"/>
<keyword evidence="2" id="KW-1185">Reference proteome</keyword>
<accession>A0A498S7F0</accession>
<reference evidence="1 2" key="1">
    <citation type="submission" date="2018-08" db="EMBL/GenBank/DDBJ databases">
        <authorList>
            <person name="Laetsch R D."/>
            <person name="Stevens L."/>
            <person name="Kumar S."/>
            <person name="Blaxter L. M."/>
        </authorList>
    </citation>
    <scope>NUCLEOTIDE SEQUENCE [LARGE SCALE GENOMIC DNA]</scope>
</reference>
<protein>
    <submittedName>
        <fullName evidence="1">Uncharacterized protein</fullName>
    </submittedName>
</protein>
<dbReference type="Proteomes" id="UP000276991">
    <property type="component" value="Unassembled WGS sequence"/>
</dbReference>
<dbReference type="EMBL" id="UPTC01000131">
    <property type="protein sequence ID" value="VBB26670.1"/>
    <property type="molecule type" value="Genomic_DNA"/>
</dbReference>
<evidence type="ECO:0000313" key="1">
    <source>
        <dbReference type="EMBL" id="VBB26670.1"/>
    </source>
</evidence>
<proteinExistence type="predicted"/>
<name>A0A498S7F0_ACAVI</name>
<organism evidence="1 2">
    <name type="scientific">Acanthocheilonema viteae</name>
    <name type="common">Filarial nematode worm</name>
    <name type="synonym">Dipetalonema viteae</name>
    <dbReference type="NCBI Taxonomy" id="6277"/>
    <lineage>
        <taxon>Eukaryota</taxon>
        <taxon>Metazoa</taxon>
        <taxon>Ecdysozoa</taxon>
        <taxon>Nematoda</taxon>
        <taxon>Chromadorea</taxon>
        <taxon>Rhabditida</taxon>
        <taxon>Spirurina</taxon>
        <taxon>Spiruromorpha</taxon>
        <taxon>Filarioidea</taxon>
        <taxon>Onchocercidae</taxon>
        <taxon>Acanthocheilonema</taxon>
    </lineage>
</organism>
<gene>
    <name evidence="1" type="ORF">NAV_LOCUS1500</name>
</gene>
<sequence length="197" mass="21961">MLVVLDDTCLEMWCVVNKIGMARMVPERRMRKGGQIIDIIDELWVGSSIGGQKVIGRSRVGAQWSVSLFPDVDVLVSVHRVMIVRGKGNGFGWVKSTTQLRRNPVHMKKSPGKGGDVSYCCLPEKEGLFSLAFVPSARSPCLSPVCRSYLWNEQRHECPFVSSRHYSEDVCQCGALPVESTLPFWRHLAAALVGRQT</sequence>
<evidence type="ECO:0000313" key="2">
    <source>
        <dbReference type="Proteomes" id="UP000276991"/>
    </source>
</evidence>